<protein>
    <recommendedName>
        <fullName evidence="3">Lipoprotein</fullName>
    </recommendedName>
</protein>
<evidence type="ECO:0008006" key="3">
    <source>
        <dbReference type="Google" id="ProtNLM"/>
    </source>
</evidence>
<name>A0A1Z8ATH8_9FLAO</name>
<dbReference type="RefSeq" id="WP_303687131.1">
    <property type="nucleotide sequence ID" value="NZ_MAAX01000140.1"/>
</dbReference>
<gene>
    <name evidence="1" type="ORF">A9Q93_09195</name>
</gene>
<dbReference type="Proteomes" id="UP000196102">
    <property type="component" value="Unassembled WGS sequence"/>
</dbReference>
<proteinExistence type="predicted"/>
<organism evidence="1 2">
    <name type="scientific">Nonlabens dokdonensis</name>
    <dbReference type="NCBI Taxonomy" id="328515"/>
    <lineage>
        <taxon>Bacteria</taxon>
        <taxon>Pseudomonadati</taxon>
        <taxon>Bacteroidota</taxon>
        <taxon>Flavobacteriia</taxon>
        <taxon>Flavobacteriales</taxon>
        <taxon>Flavobacteriaceae</taxon>
        <taxon>Nonlabens</taxon>
    </lineage>
</organism>
<evidence type="ECO:0000313" key="1">
    <source>
        <dbReference type="EMBL" id="OUS13488.1"/>
    </source>
</evidence>
<sequence>MKKYLIALTVAAAVLITGCENHEQPIYDGTAVGLSVSSAQVSVPSEGTTESFPVTITSPSSEARTFGLAFADEAPAGGGVSLGTITVPADSYEGTATVSFDFDAINLGDGETDSFGIKATSDNTDVFGTVLEIEYFKEVVCNDATFTINTDSFASETGFFITDDATGSVVYTMPALGNGVQTYTEDIFLADGCYTATITDSFGDGQVDNTTTGNYTITCSILTFASGGGVFGASQTRQFCVNQ</sequence>
<dbReference type="EMBL" id="MAAX01000140">
    <property type="protein sequence ID" value="OUS13488.1"/>
    <property type="molecule type" value="Genomic_DNA"/>
</dbReference>
<dbReference type="PROSITE" id="PS51257">
    <property type="entry name" value="PROKAR_LIPOPROTEIN"/>
    <property type="match status" value="1"/>
</dbReference>
<comment type="caution">
    <text evidence="1">The sequence shown here is derived from an EMBL/GenBank/DDBJ whole genome shotgun (WGS) entry which is preliminary data.</text>
</comment>
<dbReference type="AlphaFoldDB" id="A0A1Z8ATH8"/>
<accession>A0A1Z8ATH8</accession>
<evidence type="ECO:0000313" key="2">
    <source>
        <dbReference type="Proteomes" id="UP000196102"/>
    </source>
</evidence>
<reference evidence="2" key="1">
    <citation type="journal article" date="2017" name="Proc. Natl. Acad. Sci. U.S.A.">
        <title>Simulation of Deepwater Horizon oil plume reveals substrate specialization within a complex community of hydrocarbon-degraders.</title>
        <authorList>
            <person name="Hu P."/>
            <person name="Dubinsky E.A."/>
            <person name="Probst A.J."/>
            <person name="Wang J."/>
            <person name="Sieber C.M.K."/>
            <person name="Tom L.M."/>
            <person name="Gardinali P."/>
            <person name="Banfield J.F."/>
            <person name="Atlas R.M."/>
            <person name="Andersen G.L."/>
        </authorList>
    </citation>
    <scope>NUCLEOTIDE SEQUENCE [LARGE SCALE GENOMIC DNA]</scope>
</reference>